<dbReference type="AlphaFoldDB" id="A0A844SG22"/>
<feature type="domain" description="HTH marR-type" evidence="1">
    <location>
        <begin position="7"/>
        <end position="136"/>
    </location>
</feature>
<proteinExistence type="predicted"/>
<dbReference type="PANTHER" id="PTHR33164">
    <property type="entry name" value="TRANSCRIPTIONAL REGULATOR, MARR FAMILY"/>
    <property type="match status" value="1"/>
</dbReference>
<protein>
    <submittedName>
        <fullName evidence="2">MarR family transcriptional regulator</fullName>
    </submittedName>
</protein>
<dbReference type="PRINTS" id="PR00598">
    <property type="entry name" value="HTHMARR"/>
</dbReference>
<reference evidence="2 3" key="1">
    <citation type="submission" date="2019-12" db="EMBL/GenBank/DDBJ databases">
        <title>Draft genome sequences Bradyrhizobium cajani AMBPC1010, Bradyrhizobium pachyrhizi AMBPC1040 and Bradyrhizobium yuanmingense ALSPC3051, three plant growth promoting strains isolated from nodules of Cajanus cajan L. in Dominican Republic.</title>
        <authorList>
            <person name="Flores-Felix J.D."/>
            <person name="Araujo J."/>
            <person name="Diaz-Alcantara C."/>
            <person name="Gonzalez-Andres F."/>
            <person name="Velazquez E."/>
        </authorList>
    </citation>
    <scope>NUCLEOTIDE SEQUENCE [LARGE SCALE GENOMIC DNA]</scope>
    <source>
        <strain evidence="2 3">1040</strain>
    </source>
</reference>
<keyword evidence="3" id="KW-1185">Reference proteome</keyword>
<dbReference type="Proteomes" id="UP000436468">
    <property type="component" value="Unassembled WGS sequence"/>
</dbReference>
<dbReference type="InterPro" id="IPR000835">
    <property type="entry name" value="HTH_MarR-typ"/>
</dbReference>
<evidence type="ECO:0000259" key="1">
    <source>
        <dbReference type="PROSITE" id="PS50995"/>
    </source>
</evidence>
<dbReference type="SUPFAM" id="SSF46785">
    <property type="entry name" value="Winged helix' DNA-binding domain"/>
    <property type="match status" value="1"/>
</dbReference>
<accession>A0A844SG22</accession>
<dbReference type="GO" id="GO:0003700">
    <property type="term" value="F:DNA-binding transcription factor activity"/>
    <property type="evidence" value="ECO:0007669"/>
    <property type="project" value="InterPro"/>
</dbReference>
<dbReference type="Pfam" id="PF01047">
    <property type="entry name" value="MarR"/>
    <property type="match status" value="1"/>
</dbReference>
<dbReference type="PANTHER" id="PTHR33164:SF95">
    <property type="entry name" value="TRANSCRIPTIONAL REGULATOR"/>
    <property type="match status" value="1"/>
</dbReference>
<evidence type="ECO:0000313" key="2">
    <source>
        <dbReference type="EMBL" id="MVT64505.1"/>
    </source>
</evidence>
<dbReference type="InterPro" id="IPR039422">
    <property type="entry name" value="MarR/SlyA-like"/>
</dbReference>
<comment type="caution">
    <text evidence="2">The sequence shown here is derived from an EMBL/GenBank/DDBJ whole genome shotgun (WGS) entry which is preliminary data.</text>
</comment>
<gene>
    <name evidence="2" type="ORF">GPL21_05185</name>
</gene>
<dbReference type="SMART" id="SM00347">
    <property type="entry name" value="HTH_MARR"/>
    <property type="match status" value="1"/>
</dbReference>
<dbReference type="PROSITE" id="PS50995">
    <property type="entry name" value="HTH_MARR_2"/>
    <property type="match status" value="1"/>
</dbReference>
<name>A0A844SG22_9BRAD</name>
<dbReference type="EMBL" id="WQNF01000003">
    <property type="protein sequence ID" value="MVT64505.1"/>
    <property type="molecule type" value="Genomic_DNA"/>
</dbReference>
<organism evidence="2 3">
    <name type="scientific">Bradyrhizobium pachyrhizi</name>
    <dbReference type="NCBI Taxonomy" id="280333"/>
    <lineage>
        <taxon>Bacteria</taxon>
        <taxon>Pseudomonadati</taxon>
        <taxon>Pseudomonadota</taxon>
        <taxon>Alphaproteobacteria</taxon>
        <taxon>Hyphomicrobiales</taxon>
        <taxon>Nitrobacteraceae</taxon>
        <taxon>Bradyrhizobium</taxon>
    </lineage>
</organism>
<sequence>MPLWARPGFLIRRLHQINYAIFFEECDAYDITPVQYALLTTLSMNPDTDQVSLGREIGIDRTNVADVLRRLEQRGLVKRRKADYDGRATIARLTPAGDKVARDMFGAMQRAQTRLLAPLPAEERKAFMATLLKLVEANNHLGRTTFQPK</sequence>
<dbReference type="GO" id="GO:0006950">
    <property type="term" value="P:response to stress"/>
    <property type="evidence" value="ECO:0007669"/>
    <property type="project" value="TreeGrafter"/>
</dbReference>
<dbReference type="InterPro" id="IPR036390">
    <property type="entry name" value="WH_DNA-bd_sf"/>
</dbReference>
<dbReference type="Gene3D" id="1.10.10.10">
    <property type="entry name" value="Winged helix-like DNA-binding domain superfamily/Winged helix DNA-binding domain"/>
    <property type="match status" value="1"/>
</dbReference>
<dbReference type="InterPro" id="IPR036388">
    <property type="entry name" value="WH-like_DNA-bd_sf"/>
</dbReference>
<evidence type="ECO:0000313" key="3">
    <source>
        <dbReference type="Proteomes" id="UP000436468"/>
    </source>
</evidence>